<name>A0ABR7X6C3_9SPHI</name>
<dbReference type="RefSeq" id="WP_191175947.1">
    <property type="nucleotide sequence ID" value="NZ_JACWMW010000002.1"/>
</dbReference>
<protein>
    <submittedName>
        <fullName evidence="7">C-type cytochrome</fullName>
    </submittedName>
</protein>
<keyword evidence="8" id="KW-1185">Reference proteome</keyword>
<feature type="domain" description="Cytochrome c" evidence="6">
    <location>
        <begin position="204"/>
        <end position="294"/>
    </location>
</feature>
<dbReference type="PROSITE" id="PS51257">
    <property type="entry name" value="PROKAR_LIPOPROTEIN"/>
    <property type="match status" value="1"/>
</dbReference>
<dbReference type="InterPro" id="IPR051459">
    <property type="entry name" value="Cytochrome_c-type_DH"/>
</dbReference>
<feature type="transmembrane region" description="Helical" evidence="5">
    <location>
        <begin position="6"/>
        <end position="24"/>
    </location>
</feature>
<evidence type="ECO:0000313" key="7">
    <source>
        <dbReference type="EMBL" id="MBD1386127.1"/>
    </source>
</evidence>
<sequence length="342" mass="37302">MSRYTIYITCIAVACFVIVVASLFSTRLARKDAGAVTATNNIAAPVAGAAVAGPQRIVPKDAWKAPDDATIPVGETGDAIRYGRELLAHTAKYFGPKGTIATITNGMNCQNCHLAAGTRLFGNNFAGFISGYPRISNRSGKIEQPAQRIAECFERSLAGKVPDTTGKEVQAMLAYMKWVGKDVGKGQKLFGNATEKLPFMDYAADPAKGKIVFVAKCQSCHGANGEGTLAPDKISYINPPLWGKHSYNDGAGMYRLTNFAGFVKNNMPFGATYQNPQLTDEEAWNVAAFVNSQPRPHKDQHRDWANLKKKPIDLPFGPYADNFSEKQHKFGPFKPIKYKQIN</sequence>
<evidence type="ECO:0000259" key="6">
    <source>
        <dbReference type="PROSITE" id="PS51007"/>
    </source>
</evidence>
<evidence type="ECO:0000256" key="3">
    <source>
        <dbReference type="ARBA" id="ARBA00023004"/>
    </source>
</evidence>
<accession>A0ABR7X6C3</accession>
<keyword evidence="5" id="KW-1133">Transmembrane helix</keyword>
<dbReference type="InterPro" id="IPR036909">
    <property type="entry name" value="Cyt_c-like_dom_sf"/>
</dbReference>
<keyword evidence="3 4" id="KW-0408">Iron</keyword>
<dbReference type="Gene3D" id="1.10.760.10">
    <property type="entry name" value="Cytochrome c-like domain"/>
    <property type="match status" value="2"/>
</dbReference>
<evidence type="ECO:0000256" key="4">
    <source>
        <dbReference type="PROSITE-ProRule" id="PRU00433"/>
    </source>
</evidence>
<evidence type="ECO:0000256" key="1">
    <source>
        <dbReference type="ARBA" id="ARBA00022617"/>
    </source>
</evidence>
<proteinExistence type="predicted"/>
<dbReference type="InterPro" id="IPR009056">
    <property type="entry name" value="Cyt_c-like_dom"/>
</dbReference>
<dbReference type="PANTHER" id="PTHR35008:SF4">
    <property type="entry name" value="BLL4482 PROTEIN"/>
    <property type="match status" value="1"/>
</dbReference>
<keyword evidence="1 4" id="KW-0349">Heme</keyword>
<keyword evidence="5" id="KW-0812">Transmembrane</keyword>
<keyword evidence="2 4" id="KW-0479">Metal-binding</keyword>
<dbReference type="EMBL" id="JACWMW010000002">
    <property type="protein sequence ID" value="MBD1386127.1"/>
    <property type="molecule type" value="Genomic_DNA"/>
</dbReference>
<gene>
    <name evidence="7" type="ORF">IDJ75_12620</name>
</gene>
<evidence type="ECO:0000256" key="2">
    <source>
        <dbReference type="ARBA" id="ARBA00022723"/>
    </source>
</evidence>
<organism evidence="7 8">
    <name type="scientific">Mucilaginibacter rigui</name>
    <dbReference type="NCBI Taxonomy" id="534635"/>
    <lineage>
        <taxon>Bacteria</taxon>
        <taxon>Pseudomonadati</taxon>
        <taxon>Bacteroidota</taxon>
        <taxon>Sphingobacteriia</taxon>
        <taxon>Sphingobacteriales</taxon>
        <taxon>Sphingobacteriaceae</taxon>
        <taxon>Mucilaginibacter</taxon>
    </lineage>
</organism>
<evidence type="ECO:0000256" key="5">
    <source>
        <dbReference type="SAM" id="Phobius"/>
    </source>
</evidence>
<reference evidence="7 8" key="1">
    <citation type="submission" date="2020-09" db="EMBL/GenBank/DDBJ databases">
        <title>Novel species of Mucilaginibacter isolated from a glacier on the Tibetan Plateau.</title>
        <authorList>
            <person name="Liu Q."/>
            <person name="Xin Y.-H."/>
        </authorList>
    </citation>
    <scope>NUCLEOTIDE SEQUENCE [LARGE SCALE GENOMIC DNA]</scope>
    <source>
        <strain evidence="7 8">CGMCC 1.13878</strain>
    </source>
</reference>
<dbReference type="Proteomes" id="UP000618754">
    <property type="component" value="Unassembled WGS sequence"/>
</dbReference>
<dbReference type="PROSITE" id="PS51007">
    <property type="entry name" value="CYTC"/>
    <property type="match status" value="1"/>
</dbReference>
<evidence type="ECO:0000313" key="8">
    <source>
        <dbReference type="Proteomes" id="UP000618754"/>
    </source>
</evidence>
<comment type="caution">
    <text evidence="7">The sequence shown here is derived from an EMBL/GenBank/DDBJ whole genome shotgun (WGS) entry which is preliminary data.</text>
</comment>
<dbReference type="SUPFAM" id="SSF46626">
    <property type="entry name" value="Cytochrome c"/>
    <property type="match status" value="2"/>
</dbReference>
<dbReference type="Pfam" id="PF00034">
    <property type="entry name" value="Cytochrom_C"/>
    <property type="match status" value="1"/>
</dbReference>
<dbReference type="PANTHER" id="PTHR35008">
    <property type="entry name" value="BLL4482 PROTEIN-RELATED"/>
    <property type="match status" value="1"/>
</dbReference>
<keyword evidence="5" id="KW-0472">Membrane</keyword>